<evidence type="ECO:0000313" key="2">
    <source>
        <dbReference type="Proteomes" id="UP000249555"/>
    </source>
</evidence>
<comment type="caution">
    <text evidence="1">The sequence shown here is derived from an EMBL/GenBank/DDBJ whole genome shotgun (WGS) entry which is preliminary data.</text>
</comment>
<organism evidence="1 2">
    <name type="scientific">Sphingomonas taxi</name>
    <dbReference type="NCBI Taxonomy" id="1549858"/>
    <lineage>
        <taxon>Bacteria</taxon>
        <taxon>Pseudomonadati</taxon>
        <taxon>Pseudomonadota</taxon>
        <taxon>Alphaproteobacteria</taxon>
        <taxon>Sphingomonadales</taxon>
        <taxon>Sphingomonadaceae</taxon>
        <taxon>Sphingomonas</taxon>
    </lineage>
</organism>
<dbReference type="Proteomes" id="UP000249555">
    <property type="component" value="Unassembled WGS sequence"/>
</dbReference>
<accession>A0A2W4YLJ6</accession>
<dbReference type="EMBL" id="QFMX01000186">
    <property type="protein sequence ID" value="PZO69092.1"/>
    <property type="molecule type" value="Genomic_DNA"/>
</dbReference>
<reference evidence="1 2" key="1">
    <citation type="submission" date="2017-08" db="EMBL/GenBank/DDBJ databases">
        <title>Infants hospitalized years apart are colonized by the same room-sourced microbial strains.</title>
        <authorList>
            <person name="Brooks B."/>
            <person name="Olm M.R."/>
            <person name="Firek B.A."/>
            <person name="Baker R."/>
            <person name="Thomas B.C."/>
            <person name="Morowitz M.J."/>
            <person name="Banfield J.F."/>
        </authorList>
    </citation>
    <scope>NUCLEOTIDE SEQUENCE [LARGE SCALE GENOMIC DNA]</scope>
    <source>
        <strain evidence="1">S2_018_000_R3_119</strain>
    </source>
</reference>
<gene>
    <name evidence="1" type="ORF">DI640_15535</name>
</gene>
<sequence>ILAKEFCGRRGLCERERPATTDLEGRMTLEFVVSDTGRLCCDNVEIADVEITITVRRGAEGQGRASGSLRGGADAVDACRNAAAVELLTRHFGRVLIQIHRIDDLHAHFDLAESVEVLGIDAPVSPALAPADDDHLPDGRRPRS</sequence>
<feature type="non-terminal residue" evidence="1">
    <location>
        <position position="1"/>
    </location>
</feature>
<dbReference type="AlphaFoldDB" id="A0A2W4YLJ6"/>
<protein>
    <submittedName>
        <fullName evidence="1">Uncharacterized protein</fullName>
    </submittedName>
</protein>
<proteinExistence type="predicted"/>
<evidence type="ECO:0000313" key="1">
    <source>
        <dbReference type="EMBL" id="PZO69092.1"/>
    </source>
</evidence>
<name>A0A2W4YLJ6_9SPHN</name>